<feature type="compositionally biased region" description="Basic and acidic residues" evidence="1">
    <location>
        <begin position="312"/>
        <end position="332"/>
    </location>
</feature>
<name>A0A409W6Y6_9AGAR</name>
<comment type="caution">
    <text evidence="2">The sequence shown here is derived from an EMBL/GenBank/DDBJ whole genome shotgun (WGS) entry which is preliminary data.</text>
</comment>
<dbReference type="AlphaFoldDB" id="A0A409W6Y6"/>
<sequence>MDPKYDIAQAGISLLRYTEEREADVHSGMQILNMFKDDLDDALAVSEYNGIGRLIAKQLDQDSAEAEAESVEMVASMQGIITAKELPPFRGRINPSKAYFFRQAVTIAIVDDTVCDRVLEQIGRVQNIFKRQYGDNLIDSCGFATTVTGPVSYNTFDISNRLFKKKSDANGEPQRMLGSSVDPDGTIQTAGNASGLVHTADNEVFYFERKKDAVKGQYKFVTAEPTIFQIGDIVEVQLSFVALPLHQRKRRLSLLLRSIGLMDAKYSKDLSLSKFKSGARNNTAVRPMLKRAVGYSEENVSIAESRMAGMEVDDRAVGRNSGDDKEGGDGKRAGRHSRPDKKRD</sequence>
<protein>
    <submittedName>
        <fullName evidence="2">Uncharacterized protein</fullName>
    </submittedName>
</protein>
<feature type="compositionally biased region" description="Basic residues" evidence="1">
    <location>
        <begin position="333"/>
        <end position="344"/>
    </location>
</feature>
<proteinExistence type="predicted"/>
<feature type="region of interest" description="Disordered" evidence="1">
    <location>
        <begin position="311"/>
        <end position="344"/>
    </location>
</feature>
<evidence type="ECO:0000313" key="2">
    <source>
        <dbReference type="EMBL" id="PPQ74297.1"/>
    </source>
</evidence>
<organism evidence="2 3">
    <name type="scientific">Panaeolus cyanescens</name>
    <dbReference type="NCBI Taxonomy" id="181874"/>
    <lineage>
        <taxon>Eukaryota</taxon>
        <taxon>Fungi</taxon>
        <taxon>Dikarya</taxon>
        <taxon>Basidiomycota</taxon>
        <taxon>Agaricomycotina</taxon>
        <taxon>Agaricomycetes</taxon>
        <taxon>Agaricomycetidae</taxon>
        <taxon>Agaricales</taxon>
        <taxon>Agaricineae</taxon>
        <taxon>Galeropsidaceae</taxon>
        <taxon>Panaeolus</taxon>
    </lineage>
</organism>
<evidence type="ECO:0000256" key="1">
    <source>
        <dbReference type="SAM" id="MobiDB-lite"/>
    </source>
</evidence>
<dbReference type="EMBL" id="NHTK01005763">
    <property type="protein sequence ID" value="PPQ74297.1"/>
    <property type="molecule type" value="Genomic_DNA"/>
</dbReference>
<dbReference type="InParanoid" id="A0A409W6Y6"/>
<dbReference type="Proteomes" id="UP000284842">
    <property type="component" value="Unassembled WGS sequence"/>
</dbReference>
<dbReference type="OrthoDB" id="3269456at2759"/>
<reference evidence="2 3" key="1">
    <citation type="journal article" date="2018" name="Evol. Lett.">
        <title>Horizontal gene cluster transfer increased hallucinogenic mushroom diversity.</title>
        <authorList>
            <person name="Reynolds H.T."/>
            <person name="Vijayakumar V."/>
            <person name="Gluck-Thaler E."/>
            <person name="Korotkin H.B."/>
            <person name="Matheny P.B."/>
            <person name="Slot J.C."/>
        </authorList>
    </citation>
    <scope>NUCLEOTIDE SEQUENCE [LARGE SCALE GENOMIC DNA]</scope>
    <source>
        <strain evidence="2 3">2629</strain>
    </source>
</reference>
<accession>A0A409W6Y6</accession>
<keyword evidence="3" id="KW-1185">Reference proteome</keyword>
<gene>
    <name evidence="2" type="ORF">CVT24_001333</name>
</gene>
<evidence type="ECO:0000313" key="3">
    <source>
        <dbReference type="Proteomes" id="UP000284842"/>
    </source>
</evidence>